<keyword evidence="3" id="KW-1185">Reference proteome</keyword>
<reference evidence="2" key="2">
    <citation type="submission" date="2020-11" db="EMBL/GenBank/DDBJ databases">
        <authorList>
            <person name="Cecchin M."/>
            <person name="Marcolungo L."/>
            <person name="Rossato M."/>
            <person name="Girolomoni L."/>
            <person name="Cosentino E."/>
            <person name="Cuine S."/>
            <person name="Li-Beisson Y."/>
            <person name="Delledonne M."/>
            <person name="Ballottari M."/>
        </authorList>
    </citation>
    <scope>NUCLEOTIDE SEQUENCE</scope>
    <source>
        <strain evidence="2">211/11P</strain>
        <tissue evidence="2">Whole cell</tissue>
    </source>
</reference>
<comment type="caution">
    <text evidence="2">The sequence shown here is derived from an EMBL/GenBank/DDBJ whole genome shotgun (WGS) entry which is preliminary data.</text>
</comment>
<dbReference type="EMBL" id="SIDB01000009">
    <property type="protein sequence ID" value="KAI3428155.1"/>
    <property type="molecule type" value="Genomic_DNA"/>
</dbReference>
<feature type="region of interest" description="Disordered" evidence="1">
    <location>
        <begin position="1037"/>
        <end position="1075"/>
    </location>
</feature>
<feature type="region of interest" description="Disordered" evidence="1">
    <location>
        <begin position="787"/>
        <end position="844"/>
    </location>
</feature>
<feature type="region of interest" description="Disordered" evidence="1">
    <location>
        <begin position="32"/>
        <end position="53"/>
    </location>
</feature>
<proteinExistence type="predicted"/>
<dbReference type="AlphaFoldDB" id="A0A9D4TKQ0"/>
<feature type="region of interest" description="Disordered" evidence="1">
    <location>
        <begin position="558"/>
        <end position="588"/>
    </location>
</feature>
<feature type="compositionally biased region" description="Low complexity" evidence="1">
    <location>
        <begin position="803"/>
        <end position="826"/>
    </location>
</feature>
<gene>
    <name evidence="2" type="ORF">D9Q98_006539</name>
</gene>
<accession>A0A9D4TKQ0</accession>
<feature type="compositionally biased region" description="Low complexity" evidence="1">
    <location>
        <begin position="160"/>
        <end position="181"/>
    </location>
</feature>
<dbReference type="OrthoDB" id="10687590at2759"/>
<organism evidence="2 3">
    <name type="scientific">Chlorella vulgaris</name>
    <name type="common">Green alga</name>
    <dbReference type="NCBI Taxonomy" id="3077"/>
    <lineage>
        <taxon>Eukaryota</taxon>
        <taxon>Viridiplantae</taxon>
        <taxon>Chlorophyta</taxon>
        <taxon>core chlorophytes</taxon>
        <taxon>Trebouxiophyceae</taxon>
        <taxon>Chlorellales</taxon>
        <taxon>Chlorellaceae</taxon>
        <taxon>Chlorella clade</taxon>
        <taxon>Chlorella</taxon>
    </lineage>
</organism>
<feature type="region of interest" description="Disordered" evidence="1">
    <location>
        <begin position="874"/>
        <end position="899"/>
    </location>
</feature>
<feature type="compositionally biased region" description="Low complexity" evidence="1">
    <location>
        <begin position="1056"/>
        <end position="1075"/>
    </location>
</feature>
<evidence type="ECO:0000313" key="2">
    <source>
        <dbReference type="EMBL" id="KAI3428155.1"/>
    </source>
</evidence>
<feature type="region of interest" description="Disordered" evidence="1">
    <location>
        <begin position="707"/>
        <end position="738"/>
    </location>
</feature>
<feature type="compositionally biased region" description="Low complexity" evidence="1">
    <location>
        <begin position="409"/>
        <end position="432"/>
    </location>
</feature>
<feature type="region of interest" description="Disordered" evidence="1">
    <location>
        <begin position="409"/>
        <end position="439"/>
    </location>
</feature>
<evidence type="ECO:0000256" key="1">
    <source>
        <dbReference type="SAM" id="MobiDB-lite"/>
    </source>
</evidence>
<evidence type="ECO:0000313" key="3">
    <source>
        <dbReference type="Proteomes" id="UP001055712"/>
    </source>
</evidence>
<feature type="compositionally biased region" description="Low complexity" evidence="1">
    <location>
        <begin position="558"/>
        <end position="581"/>
    </location>
</feature>
<feature type="compositionally biased region" description="Low complexity" evidence="1">
    <location>
        <begin position="243"/>
        <end position="257"/>
    </location>
</feature>
<feature type="compositionally biased region" description="Acidic residues" evidence="1">
    <location>
        <begin position="1045"/>
        <end position="1055"/>
    </location>
</feature>
<feature type="compositionally biased region" description="Low complexity" evidence="1">
    <location>
        <begin position="707"/>
        <end position="731"/>
    </location>
</feature>
<reference evidence="2" key="1">
    <citation type="journal article" date="2019" name="Plant J.">
        <title>Chlorella vulgaris genome assembly and annotation reveals the molecular basis for metabolic acclimation to high light conditions.</title>
        <authorList>
            <person name="Cecchin M."/>
            <person name="Marcolungo L."/>
            <person name="Rossato M."/>
            <person name="Girolomoni L."/>
            <person name="Cosentino E."/>
            <person name="Cuine S."/>
            <person name="Li-Beisson Y."/>
            <person name="Delledonne M."/>
            <person name="Ballottari M."/>
        </authorList>
    </citation>
    <scope>NUCLEOTIDE SEQUENCE</scope>
    <source>
        <strain evidence="2">211/11P</strain>
    </source>
</reference>
<protein>
    <submittedName>
        <fullName evidence="2">Uncharacterized protein</fullName>
    </submittedName>
</protein>
<dbReference type="Proteomes" id="UP001055712">
    <property type="component" value="Unassembled WGS sequence"/>
</dbReference>
<feature type="region of interest" description="Disordered" evidence="1">
    <location>
        <begin position="111"/>
        <end position="265"/>
    </location>
</feature>
<name>A0A9D4TKQ0_CHLVU</name>
<sequence length="1190" mass="122244">MDDDFDDFVAAVPATAEETPTDCWGIYAAETGNSCEPRQQPPPPAATSPAAGTTRIVKGAAVWYMDGRSQQWTEAQVLSVDESIRPPSYCVQLHSTGAYRETELHRLRPRQLAGPLPPAPTGAPLGHTAANGSSQQQAAPAPAPAPAAAAADDWDEDFGDFAAAMGPAAPSHPSVSGAPAAAPAPAPQPEQQPDWGALEPGLPAVATEAQPQQPSSESVGVQRSVPLPLDLFGSDEQLEDAPLELGPAPAAAGTATGHGSRGSEVQQDWMAAPGLAQHRQQQQPPSTMLDPAGRMLAVDYASSFLRTRPQQPVATADAAGSWDEEADGGFDAFVAAEPSGLSDGPADLAVAAPVNSAPMPAGVQRDSALAPDLFGDGGELEDAPLDFAQAAAVTAVAVEAAFSIQHEVQPATAQQQDQPAGAELAQQQQQQQPPSTMLDPAGRVLAVDYASSFLRTRPQQPVATADAAGSWDEEADGGFDAFVAAEPSGLSDGPADLAVAAPVNSAPMPAGVQRDSALAPDLFGDGGELEDAPLDFAQAAAVTAVAVEAAFPIQHEVQPATAQQQDQPAGAELAQQQQQQQPPSTMLDPAGRVLAVDYASSFLRTRPQQPVATADAAGSWDEEADGGFDAFVAAEPSGLPDGPADLAVAAPVNSAPMPAGVQRDSALAPDLFGDGGELEDAPLDFAQAAAVTAVAVEAAFPIQHEVQPATAQQQDQPAGAELAQQQQQQQQPPSTMLDPAGRVLAVDYASSFLRTRPQQPVATADAAGSWDEEADGGFDAFVAAGTQAGSDQAAEVSPPPSPGAQSGSPACGSGSSAVSASSLQGSEGLSHEAGSPQAPWAEQQCATETEGLDHAALLNGGLAGRAAAAAAATAAQQPNVSPRDSFDKQRCASSEASEAQTAAVTESQLGRLASAPSAAISVGFAAGAAAGMGSEEEVTEYAVVWSRLLQEAGHLLQASVEVWQQACNAGSWEVHQAQPDTQQHLAACGQLYCAAAIVRLAAQQLGLMSLVPELQQGWAQAEAAWQSLQPPAASNIEEAAAAEEVAVEEEAEAGQEDPAQQQGQQQRQAQQQQQQQQQQLSFSDQVLAASRAWVAAAGAPRQGEGPSGFSDAQSVLAVVEAAPGLLQGMSLDEFPRLLEWSEGLCGISLLPLSLFQSHLPVQLWQGSRPCLVPLANLWLHRVSARLPQLD</sequence>
<feature type="compositionally biased region" description="Polar residues" evidence="1">
    <location>
        <begin position="209"/>
        <end position="221"/>
    </location>
</feature>